<comment type="caution">
    <text evidence="2">The sequence shown here is derived from an EMBL/GenBank/DDBJ whole genome shotgun (WGS) entry which is preliminary data.</text>
</comment>
<reference evidence="2 3" key="1">
    <citation type="submission" date="2016-02" db="EMBL/GenBank/DDBJ databases">
        <title>Genome analysis of coral dinoflagellate symbionts highlights evolutionary adaptations to a symbiotic lifestyle.</title>
        <authorList>
            <person name="Aranda M."/>
            <person name="Li Y."/>
            <person name="Liew Y.J."/>
            <person name="Baumgarten S."/>
            <person name="Simakov O."/>
            <person name="Wilson M."/>
            <person name="Piel J."/>
            <person name="Ashoor H."/>
            <person name="Bougouffa S."/>
            <person name="Bajic V.B."/>
            <person name="Ryu T."/>
            <person name="Ravasi T."/>
            <person name="Bayer T."/>
            <person name="Micklem G."/>
            <person name="Kim H."/>
            <person name="Bhak J."/>
            <person name="Lajeunesse T.C."/>
            <person name="Voolstra C.R."/>
        </authorList>
    </citation>
    <scope>NUCLEOTIDE SEQUENCE [LARGE SCALE GENOMIC DNA]</scope>
    <source>
        <strain evidence="2 3">CCMP2467</strain>
    </source>
</reference>
<accession>A0A1Q9ETW4</accession>
<protein>
    <submittedName>
        <fullName evidence="2">Uncharacterized protein</fullName>
    </submittedName>
</protein>
<sequence>MPCASDGARIFRHCKIHARTGRVQPPGGELMSGAAGMAASGAASSRQALEGDVEEEGSSYETTSEEGEPPPAAPSGAVPTPRFRDAAVGSDEPYRGPRAHQPAMLDVACQTVISFFETRTISVGDDTPLPLEVLGSIRRAAAGSGAPGPEIPAIGQGAQRALPDATEALRAVATPVHEPKKRRKKVREPAHTEATKAEQADPGGNHGGARMPATRASGDDKEAPTGGAPPVLPPMLISRATVEERDAPGAGPAEARLRPAESAELPSEGARPPSAGMSVAEDAAGDRGTRAPSPADPETAADERSAAGPRGSPQRETSDADQEAPGTILRMMLVWMLAVNASGQHHAHVLLVMMAVCFVIDAHFVPDCRLFPVSGL</sequence>
<dbReference type="Proteomes" id="UP000186817">
    <property type="component" value="Unassembled WGS sequence"/>
</dbReference>
<feature type="compositionally biased region" description="Acidic residues" evidence="1">
    <location>
        <begin position="51"/>
        <end position="68"/>
    </location>
</feature>
<feature type="region of interest" description="Disordered" evidence="1">
    <location>
        <begin position="171"/>
        <end position="324"/>
    </location>
</feature>
<dbReference type="EMBL" id="LSRX01000070">
    <property type="protein sequence ID" value="OLQ10866.1"/>
    <property type="molecule type" value="Genomic_DNA"/>
</dbReference>
<proteinExistence type="predicted"/>
<evidence type="ECO:0000313" key="3">
    <source>
        <dbReference type="Proteomes" id="UP000186817"/>
    </source>
</evidence>
<keyword evidence="3" id="KW-1185">Reference proteome</keyword>
<dbReference type="AlphaFoldDB" id="A0A1Q9ETW4"/>
<feature type="compositionally biased region" description="Basic and acidic residues" evidence="1">
    <location>
        <begin position="187"/>
        <end position="199"/>
    </location>
</feature>
<evidence type="ECO:0000256" key="1">
    <source>
        <dbReference type="SAM" id="MobiDB-lite"/>
    </source>
</evidence>
<evidence type="ECO:0000313" key="2">
    <source>
        <dbReference type="EMBL" id="OLQ10866.1"/>
    </source>
</evidence>
<feature type="compositionally biased region" description="Low complexity" evidence="1">
    <location>
        <begin position="31"/>
        <end position="45"/>
    </location>
</feature>
<feature type="region of interest" description="Disordered" evidence="1">
    <location>
        <begin position="21"/>
        <end position="99"/>
    </location>
</feature>
<dbReference type="OrthoDB" id="435086at2759"/>
<name>A0A1Q9ETW4_SYMMI</name>
<gene>
    <name evidence="2" type="ORF">AK812_SmicGene5391</name>
</gene>
<organism evidence="2 3">
    <name type="scientific">Symbiodinium microadriaticum</name>
    <name type="common">Dinoflagellate</name>
    <name type="synonym">Zooxanthella microadriatica</name>
    <dbReference type="NCBI Taxonomy" id="2951"/>
    <lineage>
        <taxon>Eukaryota</taxon>
        <taxon>Sar</taxon>
        <taxon>Alveolata</taxon>
        <taxon>Dinophyceae</taxon>
        <taxon>Suessiales</taxon>
        <taxon>Symbiodiniaceae</taxon>
        <taxon>Symbiodinium</taxon>
    </lineage>
</organism>